<dbReference type="InterPro" id="IPR004143">
    <property type="entry name" value="BPL_LPL_catalytic"/>
</dbReference>
<feature type="domain" description="BPL/LPL catalytic" evidence="8">
    <location>
        <begin position="26"/>
        <end position="220"/>
    </location>
</feature>
<evidence type="ECO:0000313" key="9">
    <source>
        <dbReference type="EMBL" id="SHE51278.1"/>
    </source>
</evidence>
<accession>A0A1M4U3H1</accession>
<dbReference type="InterPro" id="IPR019491">
    <property type="entry name" value="Lipoate_protein_ligase_C"/>
</dbReference>
<proteinExistence type="predicted"/>
<dbReference type="PANTHER" id="PTHR43679">
    <property type="entry name" value="OCTANOYLTRANSFERASE LIPM-RELATED"/>
    <property type="match status" value="1"/>
</dbReference>
<comment type="pathway">
    <text evidence="1">Protein modification; protein lipoylation via exogenous pathway; protein N(6)-(lipoyl)lysine from lipoate: step 2/2.</text>
</comment>
<protein>
    <recommendedName>
        <fullName evidence="3">lipoate--protein ligase</fullName>
        <ecNumber evidence="3">6.3.1.20</ecNumber>
    </recommendedName>
</protein>
<evidence type="ECO:0000313" key="10">
    <source>
        <dbReference type="Proteomes" id="UP000184295"/>
    </source>
</evidence>
<dbReference type="PANTHER" id="PTHR43679:SF2">
    <property type="entry name" value="OCTANOYL-[GCVH]:PROTEIN N-OCTANOYLTRANSFERASE"/>
    <property type="match status" value="1"/>
</dbReference>
<comment type="catalytic activity">
    <reaction evidence="7">
        <text>L-lysyl-[lipoyl-carrier protein] + (R)-lipoate + ATP = N(6)-[(R)-lipoyl]-L-lysyl-[lipoyl-carrier protein] + AMP + diphosphate + H(+)</text>
        <dbReference type="Rhea" id="RHEA:49288"/>
        <dbReference type="Rhea" id="RHEA-COMP:10500"/>
        <dbReference type="Rhea" id="RHEA-COMP:10502"/>
        <dbReference type="ChEBI" id="CHEBI:15378"/>
        <dbReference type="ChEBI" id="CHEBI:29969"/>
        <dbReference type="ChEBI" id="CHEBI:30616"/>
        <dbReference type="ChEBI" id="CHEBI:33019"/>
        <dbReference type="ChEBI" id="CHEBI:83088"/>
        <dbReference type="ChEBI" id="CHEBI:83099"/>
        <dbReference type="ChEBI" id="CHEBI:456215"/>
        <dbReference type="EC" id="6.3.1.20"/>
    </reaction>
</comment>
<dbReference type="GO" id="GO:0009249">
    <property type="term" value="P:protein lipoylation"/>
    <property type="evidence" value="ECO:0007669"/>
    <property type="project" value="UniProtKB-ARBA"/>
</dbReference>
<dbReference type="Proteomes" id="UP000184295">
    <property type="component" value="Unassembled WGS sequence"/>
</dbReference>
<dbReference type="Pfam" id="PF10437">
    <property type="entry name" value="Lip_prot_lig_C"/>
    <property type="match status" value="1"/>
</dbReference>
<dbReference type="SUPFAM" id="SSF55681">
    <property type="entry name" value="Class II aaRS and biotin synthetases"/>
    <property type="match status" value="1"/>
</dbReference>
<evidence type="ECO:0000256" key="2">
    <source>
        <dbReference type="ARBA" id="ARBA00005124"/>
    </source>
</evidence>
<evidence type="ECO:0000259" key="8">
    <source>
        <dbReference type="PROSITE" id="PS51733"/>
    </source>
</evidence>
<evidence type="ECO:0000256" key="4">
    <source>
        <dbReference type="ARBA" id="ARBA00022598"/>
    </source>
</evidence>
<evidence type="ECO:0000256" key="6">
    <source>
        <dbReference type="ARBA" id="ARBA00022840"/>
    </source>
</evidence>
<evidence type="ECO:0000256" key="3">
    <source>
        <dbReference type="ARBA" id="ARBA00012367"/>
    </source>
</evidence>
<name>A0A1M4U3H1_9ACTN</name>
<evidence type="ECO:0000256" key="1">
    <source>
        <dbReference type="ARBA" id="ARBA00005085"/>
    </source>
</evidence>
<dbReference type="UniPathway" id="UPA00537">
    <property type="reaction ID" value="UER00594"/>
</dbReference>
<dbReference type="EMBL" id="FQUL01000008">
    <property type="protein sequence ID" value="SHE51278.1"/>
    <property type="molecule type" value="Genomic_DNA"/>
</dbReference>
<reference evidence="10" key="1">
    <citation type="submission" date="2016-11" db="EMBL/GenBank/DDBJ databases">
        <authorList>
            <person name="Varghese N."/>
            <person name="Submissions S."/>
        </authorList>
    </citation>
    <scope>NUCLEOTIDE SEQUENCE [LARGE SCALE GENOMIC DNA]</scope>
    <source>
        <strain evidence="10">DSM 19514</strain>
    </source>
</reference>
<sequence length="355" mass="39169">MSLALFRPKDRSGCTPIAYFHALARLSIEGVVIVEPRDMFVSVGYFDDTEAVVDVERCESLGLPLIRREVGGGPVLLGPGQVFYNLVLHKDDLRVPRSILKAYEEFSVPIIKTYRRLGVETEFKAVNDLVVASSKKKISGQGAADIGEMFCFVGAILNEFNTSLMAQVIKVPDEKFRDKLQKTLEENVTSVKKETGTQKDPTEVERALIEELGAHFGGFEERELPKEVVDLAREIEGELRSDEQLFAPRTRRYNTLRVREGVYFRPGLYKAVGGLIRSKVVVQDGVIREITLSGDFSLSPKAMIVELERAFVGVPFKKSAVIEAAEMAIESNSIDIPGVSAADLAEAIVGDDQGA</sequence>
<dbReference type="InterPro" id="IPR045864">
    <property type="entry name" value="aa-tRNA-synth_II/BPL/LPL"/>
</dbReference>
<dbReference type="GO" id="GO:0005524">
    <property type="term" value="F:ATP binding"/>
    <property type="evidence" value="ECO:0007669"/>
    <property type="project" value="UniProtKB-KW"/>
</dbReference>
<keyword evidence="4 9" id="KW-0436">Ligase</keyword>
<dbReference type="SUPFAM" id="SSF82649">
    <property type="entry name" value="SufE/NifU"/>
    <property type="match status" value="1"/>
</dbReference>
<dbReference type="InterPro" id="IPR050664">
    <property type="entry name" value="Octanoyltrans_LipM/LipL"/>
</dbReference>
<keyword evidence="5" id="KW-0547">Nucleotide-binding</keyword>
<dbReference type="EC" id="6.3.1.20" evidence="3"/>
<dbReference type="Gene3D" id="3.30.390.50">
    <property type="entry name" value="CO dehydrogenase flavoprotein, C-terminal domain"/>
    <property type="match status" value="1"/>
</dbReference>
<dbReference type="OrthoDB" id="9788148at2"/>
<dbReference type="PROSITE" id="PS51733">
    <property type="entry name" value="BPL_LPL_CATALYTIC"/>
    <property type="match status" value="1"/>
</dbReference>
<dbReference type="Pfam" id="PF21948">
    <property type="entry name" value="LplA-B_cat"/>
    <property type="match status" value="1"/>
</dbReference>
<dbReference type="GO" id="GO:0016979">
    <property type="term" value="F:lipoate-protein ligase activity"/>
    <property type="evidence" value="ECO:0007669"/>
    <property type="project" value="UniProtKB-EC"/>
</dbReference>
<dbReference type="Gene3D" id="3.30.930.10">
    <property type="entry name" value="Bira Bifunctional Protein, Domain 2"/>
    <property type="match status" value="1"/>
</dbReference>
<keyword evidence="10" id="KW-1185">Reference proteome</keyword>
<dbReference type="AlphaFoldDB" id="A0A1M4U3H1"/>
<dbReference type="STRING" id="1121881.SAMN02745225_00825"/>
<dbReference type="RefSeq" id="WP_072788998.1">
    <property type="nucleotide sequence ID" value="NZ_FQUL01000008.1"/>
</dbReference>
<evidence type="ECO:0000256" key="7">
    <source>
        <dbReference type="ARBA" id="ARBA00048037"/>
    </source>
</evidence>
<evidence type="ECO:0000256" key="5">
    <source>
        <dbReference type="ARBA" id="ARBA00022741"/>
    </source>
</evidence>
<gene>
    <name evidence="9" type="ORF">SAMN02745225_00825</name>
</gene>
<organism evidence="9 10">
    <name type="scientific">Ferrithrix thermotolerans DSM 19514</name>
    <dbReference type="NCBI Taxonomy" id="1121881"/>
    <lineage>
        <taxon>Bacteria</taxon>
        <taxon>Bacillati</taxon>
        <taxon>Actinomycetota</taxon>
        <taxon>Acidimicrobiia</taxon>
        <taxon>Acidimicrobiales</taxon>
        <taxon>Acidimicrobiaceae</taxon>
        <taxon>Ferrithrix</taxon>
    </lineage>
</organism>
<comment type="pathway">
    <text evidence="2">Protein modification; protein lipoylation via exogenous pathway; protein N(6)-(lipoyl)lysine from lipoate: step 1/2.</text>
</comment>
<keyword evidence="6" id="KW-0067">ATP-binding</keyword>